<dbReference type="EMBL" id="LDAU01000044">
    <property type="protein sequence ID" value="KRX09773.1"/>
    <property type="molecule type" value="Genomic_DNA"/>
</dbReference>
<evidence type="ECO:0000256" key="2">
    <source>
        <dbReference type="ARBA" id="ARBA00022559"/>
    </source>
</evidence>
<dbReference type="Proteomes" id="UP000054937">
    <property type="component" value="Unassembled WGS sequence"/>
</dbReference>
<dbReference type="PROSITE" id="PS51355">
    <property type="entry name" value="GLUTATHIONE_PEROXID_3"/>
    <property type="match status" value="1"/>
</dbReference>
<evidence type="ECO:0000256" key="3">
    <source>
        <dbReference type="ARBA" id="ARBA00023002"/>
    </source>
</evidence>
<accession>A0A0V0R5J5</accession>
<dbReference type="PROSITE" id="PS00763">
    <property type="entry name" value="GLUTATHIONE_PEROXID_2"/>
    <property type="match status" value="1"/>
</dbReference>
<dbReference type="PIRSF" id="PIRSF000303">
    <property type="entry name" value="Glutathion_perox"/>
    <property type="match status" value="1"/>
</dbReference>
<name>A0A0V0R5J5_PSEPJ</name>
<gene>
    <name evidence="5" type="ORF">PPERSA_02645</name>
</gene>
<organism evidence="5 6">
    <name type="scientific">Pseudocohnilembus persalinus</name>
    <name type="common">Ciliate</name>
    <dbReference type="NCBI Taxonomy" id="266149"/>
    <lineage>
        <taxon>Eukaryota</taxon>
        <taxon>Sar</taxon>
        <taxon>Alveolata</taxon>
        <taxon>Ciliophora</taxon>
        <taxon>Intramacronucleata</taxon>
        <taxon>Oligohymenophorea</taxon>
        <taxon>Scuticociliatia</taxon>
        <taxon>Philasterida</taxon>
        <taxon>Pseudocohnilembidae</taxon>
        <taxon>Pseudocohnilembus</taxon>
    </lineage>
</organism>
<keyword evidence="6" id="KW-1185">Reference proteome</keyword>
<sequence>MDQLFDKYGGQGLEILAFPCNQFGGQEPADNDKILEGARKKANAKIEYPFFQKIEVNGKNTHEVYKFLKVNSTLYDPKTQKAKNIQWNFGKFLVDKNGKVVSYHIPSVSPLELTGDIEKIMKN</sequence>
<dbReference type="AlphaFoldDB" id="A0A0V0R5J5"/>
<protein>
    <recommendedName>
        <fullName evidence="4">Glutathione peroxidase</fullName>
    </recommendedName>
</protein>
<dbReference type="InterPro" id="IPR000889">
    <property type="entry name" value="Glutathione_peroxidase"/>
</dbReference>
<keyword evidence="2 4" id="KW-0575">Peroxidase</keyword>
<dbReference type="InterPro" id="IPR036249">
    <property type="entry name" value="Thioredoxin-like_sf"/>
</dbReference>
<proteinExistence type="inferred from homology"/>
<reference evidence="5 6" key="1">
    <citation type="journal article" date="2015" name="Sci. Rep.">
        <title>Genome of the facultative scuticociliatosis pathogen Pseudocohnilembus persalinus provides insight into its virulence through horizontal gene transfer.</title>
        <authorList>
            <person name="Xiong J."/>
            <person name="Wang G."/>
            <person name="Cheng J."/>
            <person name="Tian M."/>
            <person name="Pan X."/>
            <person name="Warren A."/>
            <person name="Jiang C."/>
            <person name="Yuan D."/>
            <person name="Miao W."/>
        </authorList>
    </citation>
    <scope>NUCLEOTIDE SEQUENCE [LARGE SCALE GENOMIC DNA]</scope>
    <source>
        <strain evidence="5">36N120E</strain>
    </source>
</reference>
<dbReference type="GO" id="GO:0004601">
    <property type="term" value="F:peroxidase activity"/>
    <property type="evidence" value="ECO:0007669"/>
    <property type="project" value="UniProtKB-KW"/>
</dbReference>
<evidence type="ECO:0000256" key="1">
    <source>
        <dbReference type="ARBA" id="ARBA00006926"/>
    </source>
</evidence>
<dbReference type="InterPro" id="IPR029760">
    <property type="entry name" value="GPX_CS"/>
</dbReference>
<dbReference type="GO" id="GO:0006979">
    <property type="term" value="P:response to oxidative stress"/>
    <property type="evidence" value="ECO:0007669"/>
    <property type="project" value="InterPro"/>
</dbReference>
<dbReference type="PANTHER" id="PTHR11592:SF78">
    <property type="entry name" value="GLUTATHIONE PEROXIDASE"/>
    <property type="match status" value="1"/>
</dbReference>
<keyword evidence="3 4" id="KW-0560">Oxidoreductase</keyword>
<dbReference type="PANTHER" id="PTHR11592">
    <property type="entry name" value="GLUTATHIONE PEROXIDASE"/>
    <property type="match status" value="1"/>
</dbReference>
<dbReference type="OrthoDB" id="446890at2759"/>
<dbReference type="SUPFAM" id="SSF52833">
    <property type="entry name" value="Thioredoxin-like"/>
    <property type="match status" value="1"/>
</dbReference>
<dbReference type="InParanoid" id="A0A0V0R5J5"/>
<dbReference type="Gene3D" id="3.40.30.10">
    <property type="entry name" value="Glutaredoxin"/>
    <property type="match status" value="1"/>
</dbReference>
<comment type="similarity">
    <text evidence="1 4">Belongs to the glutathione peroxidase family.</text>
</comment>
<dbReference type="OMA" id="SECNGIN"/>
<evidence type="ECO:0000256" key="4">
    <source>
        <dbReference type="RuleBase" id="RU000499"/>
    </source>
</evidence>
<dbReference type="Pfam" id="PF00255">
    <property type="entry name" value="GSHPx"/>
    <property type="match status" value="1"/>
</dbReference>
<dbReference type="PRINTS" id="PR01011">
    <property type="entry name" value="GLUTPROXDASE"/>
</dbReference>
<evidence type="ECO:0000313" key="6">
    <source>
        <dbReference type="Proteomes" id="UP000054937"/>
    </source>
</evidence>
<comment type="caution">
    <text evidence="5">The sequence shown here is derived from an EMBL/GenBank/DDBJ whole genome shotgun (WGS) entry which is preliminary data.</text>
</comment>
<evidence type="ECO:0000313" key="5">
    <source>
        <dbReference type="EMBL" id="KRX09773.1"/>
    </source>
</evidence>